<name>A0ABD1WWV7_9LAMI</name>
<evidence type="ECO:0000256" key="2">
    <source>
        <dbReference type="SAM" id="Phobius"/>
    </source>
</evidence>
<feature type="transmembrane region" description="Helical" evidence="2">
    <location>
        <begin position="122"/>
        <end position="141"/>
    </location>
</feature>
<dbReference type="Proteomes" id="UP001604277">
    <property type="component" value="Unassembled WGS sequence"/>
</dbReference>
<dbReference type="AlphaFoldDB" id="A0ABD1WWV7"/>
<reference evidence="4" key="1">
    <citation type="submission" date="2024-07" db="EMBL/GenBank/DDBJ databases">
        <title>Two chromosome-level genome assemblies of Korean endemic species Abeliophyllum distichum and Forsythia ovata (Oleaceae).</title>
        <authorList>
            <person name="Jang H."/>
        </authorList>
    </citation>
    <scope>NUCLEOTIDE SEQUENCE [LARGE SCALE GENOMIC DNA]</scope>
</reference>
<feature type="region of interest" description="Disordered" evidence="1">
    <location>
        <begin position="171"/>
        <end position="198"/>
    </location>
</feature>
<keyword evidence="2" id="KW-0812">Transmembrane</keyword>
<proteinExistence type="predicted"/>
<evidence type="ECO:0000256" key="1">
    <source>
        <dbReference type="SAM" id="MobiDB-lite"/>
    </source>
</evidence>
<comment type="caution">
    <text evidence="3">The sequence shown here is derived from an EMBL/GenBank/DDBJ whole genome shotgun (WGS) entry which is preliminary data.</text>
</comment>
<accession>A0ABD1WWV7</accession>
<keyword evidence="4" id="KW-1185">Reference proteome</keyword>
<feature type="compositionally biased region" description="Polar residues" evidence="1">
    <location>
        <begin position="184"/>
        <end position="198"/>
    </location>
</feature>
<keyword evidence="2" id="KW-1133">Transmembrane helix</keyword>
<keyword evidence="2" id="KW-0472">Membrane</keyword>
<protein>
    <submittedName>
        <fullName evidence="3">Uncharacterized protein</fullName>
    </submittedName>
</protein>
<sequence>MVTNTTSLFRSEGPWFWHPNSDQIWSEVNRLKFGSQSYDSEVKRLKSGGHSSASSLFRHQPSDLAARFCGSKMKNGVLLFFKKLVSLKFGFVNDDKSSLYIIVIVSKILVFSETTINRYNLPWMHLTLVILILIGFVSIDIDNELMKQNVMLWIENFNAAKKESLLLMALPPTKPPDPPPSLPENNINDGGNTSPTTSTTEIRHIAADLGQNKSVLHWESRGTHPNALNSTSYDQNLDMGPSPMISEAPKTPKMVSPTSNLIEINTLENVQQISIRDPVGPTKLHAPDPQLGNVIPTTLPKFQPDPTPDAPVGPIFQTEQLLGKQAISPSVDLQIENAPHAQNQHEIPHLPTQQTVGPDSRHVGPTIDFSHSIHMGPSLEAPLPAGPSHFSTAPSYISSLLPTPILSVSQSLDVSRPVDPAISHVGPTTDLLQTSAFAYDYSLHDRLLTIAGPTGSLPLAVEHYAESRSVIDPVYGSSLHDRPAISVGPTSTLAHSEFFDPLLDHMLAAPRAGQDKTEKLKLSII</sequence>
<gene>
    <name evidence="3" type="ORF">Fot_06797</name>
</gene>
<organism evidence="3 4">
    <name type="scientific">Forsythia ovata</name>
    <dbReference type="NCBI Taxonomy" id="205694"/>
    <lineage>
        <taxon>Eukaryota</taxon>
        <taxon>Viridiplantae</taxon>
        <taxon>Streptophyta</taxon>
        <taxon>Embryophyta</taxon>
        <taxon>Tracheophyta</taxon>
        <taxon>Spermatophyta</taxon>
        <taxon>Magnoliopsida</taxon>
        <taxon>eudicotyledons</taxon>
        <taxon>Gunneridae</taxon>
        <taxon>Pentapetalae</taxon>
        <taxon>asterids</taxon>
        <taxon>lamiids</taxon>
        <taxon>Lamiales</taxon>
        <taxon>Oleaceae</taxon>
        <taxon>Forsythieae</taxon>
        <taxon>Forsythia</taxon>
    </lineage>
</organism>
<evidence type="ECO:0000313" key="4">
    <source>
        <dbReference type="Proteomes" id="UP001604277"/>
    </source>
</evidence>
<feature type="compositionally biased region" description="Pro residues" evidence="1">
    <location>
        <begin position="172"/>
        <end position="182"/>
    </location>
</feature>
<dbReference type="EMBL" id="JBFOLJ010000002">
    <property type="protein sequence ID" value="KAL2553178.1"/>
    <property type="molecule type" value="Genomic_DNA"/>
</dbReference>
<evidence type="ECO:0000313" key="3">
    <source>
        <dbReference type="EMBL" id="KAL2553178.1"/>
    </source>
</evidence>